<dbReference type="PANTHER" id="PTHR43280">
    <property type="entry name" value="ARAC-FAMILY TRANSCRIPTIONAL REGULATOR"/>
    <property type="match status" value="1"/>
</dbReference>
<name>A0A9X1QGH1_9BACT</name>
<evidence type="ECO:0000313" key="6">
    <source>
        <dbReference type="Proteomes" id="UP001139411"/>
    </source>
</evidence>
<dbReference type="Proteomes" id="UP001139411">
    <property type="component" value="Unassembled WGS sequence"/>
</dbReference>
<comment type="caution">
    <text evidence="5">The sequence shown here is derived from an EMBL/GenBank/DDBJ whole genome shotgun (WGS) entry which is preliminary data.</text>
</comment>
<dbReference type="EMBL" id="JAKFFV010000019">
    <property type="protein sequence ID" value="MCF2501285.1"/>
    <property type="molecule type" value="Genomic_DNA"/>
</dbReference>
<dbReference type="GO" id="GO:0043565">
    <property type="term" value="F:sequence-specific DNA binding"/>
    <property type="evidence" value="ECO:0007669"/>
    <property type="project" value="InterPro"/>
</dbReference>
<feature type="domain" description="HTH araC/xylS-type" evidence="4">
    <location>
        <begin position="192"/>
        <end position="297"/>
    </location>
</feature>
<keyword evidence="3" id="KW-0804">Transcription</keyword>
<organism evidence="5 6">
    <name type="scientific">Dyadobacter chenhuakuii</name>
    <dbReference type="NCBI Taxonomy" id="2909339"/>
    <lineage>
        <taxon>Bacteria</taxon>
        <taxon>Pseudomonadati</taxon>
        <taxon>Bacteroidota</taxon>
        <taxon>Cytophagia</taxon>
        <taxon>Cytophagales</taxon>
        <taxon>Spirosomataceae</taxon>
        <taxon>Dyadobacter</taxon>
    </lineage>
</organism>
<proteinExistence type="predicted"/>
<dbReference type="Pfam" id="PF12833">
    <property type="entry name" value="HTH_18"/>
    <property type="match status" value="1"/>
</dbReference>
<sequence>MDQIKRIDTVKDYNAWIGVETFHPLVSIIIFDEISAVREFRGCMGVYAIFFKNLECGDITYGCQPYDYDNGTLIFVAPGQVYDVDDNDIMTKPSGYGLIFNMDLLVGSHLENSIRDYTFFSYEAREALHLSKREGNVILDCLRKIAVEINQNIDNHSKTLIVNNIELLLNYCMRFYDRQFITRTHVNRDILVRFAALLDDYFKTGKTQLLGLPTVAYCAEKLDLSTNYFGDLIKMETGSTALDLLQFAVIEEAKLRMFEGNASIRKIGHQLGFKYQQHFIHLFKQKTGVTPHEFRHQN</sequence>
<keyword evidence="1" id="KW-0805">Transcription regulation</keyword>
<gene>
    <name evidence="5" type="ORF">L0661_23395</name>
</gene>
<dbReference type="Gene3D" id="1.10.10.60">
    <property type="entry name" value="Homeodomain-like"/>
    <property type="match status" value="1"/>
</dbReference>
<dbReference type="PANTHER" id="PTHR43280:SF32">
    <property type="entry name" value="TRANSCRIPTIONAL REGULATORY PROTEIN"/>
    <property type="match status" value="1"/>
</dbReference>
<dbReference type="GO" id="GO:0003700">
    <property type="term" value="F:DNA-binding transcription factor activity"/>
    <property type="evidence" value="ECO:0007669"/>
    <property type="project" value="InterPro"/>
</dbReference>
<evidence type="ECO:0000313" key="5">
    <source>
        <dbReference type="EMBL" id="MCF2501285.1"/>
    </source>
</evidence>
<dbReference type="RefSeq" id="WP_235136229.1">
    <property type="nucleotide sequence ID" value="NZ_JAKFFV010000019.1"/>
</dbReference>
<dbReference type="PROSITE" id="PS01124">
    <property type="entry name" value="HTH_ARAC_FAMILY_2"/>
    <property type="match status" value="1"/>
</dbReference>
<evidence type="ECO:0000256" key="2">
    <source>
        <dbReference type="ARBA" id="ARBA00023125"/>
    </source>
</evidence>
<protein>
    <submittedName>
        <fullName evidence="5">AraC family transcriptional regulator</fullName>
    </submittedName>
</protein>
<dbReference type="SUPFAM" id="SSF46689">
    <property type="entry name" value="Homeodomain-like"/>
    <property type="match status" value="1"/>
</dbReference>
<reference evidence="5" key="1">
    <citation type="submission" date="2022-01" db="EMBL/GenBank/DDBJ databases">
        <title>Novel species in genus Dyadobacter.</title>
        <authorList>
            <person name="Ma C."/>
        </authorList>
    </citation>
    <scope>NUCLEOTIDE SEQUENCE</scope>
    <source>
        <strain evidence="5">CY357</strain>
    </source>
</reference>
<dbReference type="AlphaFoldDB" id="A0A9X1QGH1"/>
<evidence type="ECO:0000256" key="1">
    <source>
        <dbReference type="ARBA" id="ARBA00023015"/>
    </source>
</evidence>
<accession>A0A9X1QGH1</accession>
<dbReference type="SMART" id="SM00342">
    <property type="entry name" value="HTH_ARAC"/>
    <property type="match status" value="1"/>
</dbReference>
<dbReference type="InterPro" id="IPR018060">
    <property type="entry name" value="HTH_AraC"/>
</dbReference>
<dbReference type="InterPro" id="IPR009057">
    <property type="entry name" value="Homeodomain-like_sf"/>
</dbReference>
<evidence type="ECO:0000259" key="4">
    <source>
        <dbReference type="PROSITE" id="PS01124"/>
    </source>
</evidence>
<keyword evidence="2" id="KW-0238">DNA-binding</keyword>
<evidence type="ECO:0000256" key="3">
    <source>
        <dbReference type="ARBA" id="ARBA00023163"/>
    </source>
</evidence>